<dbReference type="PANTHER" id="PTHR36930:SF1">
    <property type="entry name" value="MOSC DOMAIN-CONTAINING PROTEIN"/>
    <property type="match status" value="1"/>
</dbReference>
<dbReference type="STRING" id="1838286.Verru16b_03273"/>
<dbReference type="GO" id="GO:0003824">
    <property type="term" value="F:catalytic activity"/>
    <property type="evidence" value="ECO:0007669"/>
    <property type="project" value="InterPro"/>
</dbReference>
<protein>
    <submittedName>
        <fullName evidence="2">MOSC domain protein</fullName>
    </submittedName>
</protein>
<dbReference type="InterPro" id="IPR011037">
    <property type="entry name" value="Pyrv_Knase-like_insert_dom_sf"/>
</dbReference>
<proteinExistence type="predicted"/>
<dbReference type="InterPro" id="IPR052716">
    <property type="entry name" value="MOSC_domain"/>
</dbReference>
<dbReference type="Gene3D" id="2.40.33.20">
    <property type="entry name" value="PK beta-barrel domain-like"/>
    <property type="match status" value="1"/>
</dbReference>
<keyword evidence="3" id="KW-1185">Reference proteome</keyword>
<sequence length="162" mass="17928">MPLTLTTVLSLNRIFISEGHSFFGRHGLGSLNHPVREVPQIECIAGRGLKGDRFFDHQPDYKGQVTLFSTEVFAELRAAVNLPEASPAALRRNLLVTGADLNELIGAEFELQGVRLLGTEECRPCYWMDEALGPGAEAWLRGRGGLRCRILSDGWLRAQPAR</sequence>
<dbReference type="GO" id="GO:0030170">
    <property type="term" value="F:pyridoxal phosphate binding"/>
    <property type="evidence" value="ECO:0007669"/>
    <property type="project" value="InterPro"/>
</dbReference>
<dbReference type="PANTHER" id="PTHR36930">
    <property type="entry name" value="METAL-SULFUR CLUSTER BIOSYNTHESIS PROTEINS YUAD-RELATED"/>
    <property type="match status" value="1"/>
</dbReference>
<feature type="domain" description="MOSC" evidence="1">
    <location>
        <begin position="36"/>
        <end position="162"/>
    </location>
</feature>
<dbReference type="PROSITE" id="PS51340">
    <property type="entry name" value="MOSC"/>
    <property type="match status" value="1"/>
</dbReference>
<gene>
    <name evidence="2" type="ORF">Verru16b_03273</name>
</gene>
<dbReference type="Proteomes" id="UP000095228">
    <property type="component" value="Chromosome"/>
</dbReference>
<reference evidence="2 3" key="1">
    <citation type="submission" date="2016-06" db="EMBL/GenBank/DDBJ databases">
        <title>Three novel species with peptidoglycan cell walls form the new genus Lacunisphaera gen. nov. in the family Opitutaceae of the verrucomicrobial subdivision 4.</title>
        <authorList>
            <person name="Rast P."/>
            <person name="Gloeckner I."/>
            <person name="Jogler M."/>
            <person name="Boedeker C."/>
            <person name="Jeske O."/>
            <person name="Wiegand S."/>
            <person name="Reinhardt R."/>
            <person name="Schumann P."/>
            <person name="Rohde M."/>
            <person name="Spring S."/>
            <person name="Gloeckner F.O."/>
            <person name="Jogler C."/>
        </authorList>
    </citation>
    <scope>NUCLEOTIDE SEQUENCE [LARGE SCALE GENOMIC DNA]</scope>
    <source>
        <strain evidence="2 3">IG16b</strain>
    </source>
</reference>
<dbReference type="SUPFAM" id="SSF50800">
    <property type="entry name" value="PK beta-barrel domain-like"/>
    <property type="match status" value="1"/>
</dbReference>
<dbReference type="KEGG" id="obg:Verru16b_03273"/>
<name>A0A1D8AZ54_9BACT</name>
<dbReference type="OrthoDB" id="192945at2"/>
<evidence type="ECO:0000313" key="2">
    <source>
        <dbReference type="EMBL" id="AOS46176.1"/>
    </source>
</evidence>
<dbReference type="InterPro" id="IPR005302">
    <property type="entry name" value="MoCF_Sase_C"/>
</dbReference>
<organism evidence="2 3">
    <name type="scientific">Lacunisphaera limnophila</name>
    <dbReference type="NCBI Taxonomy" id="1838286"/>
    <lineage>
        <taxon>Bacteria</taxon>
        <taxon>Pseudomonadati</taxon>
        <taxon>Verrucomicrobiota</taxon>
        <taxon>Opitutia</taxon>
        <taxon>Opitutales</taxon>
        <taxon>Opitutaceae</taxon>
        <taxon>Lacunisphaera</taxon>
    </lineage>
</organism>
<dbReference type="EMBL" id="CP016094">
    <property type="protein sequence ID" value="AOS46176.1"/>
    <property type="molecule type" value="Genomic_DNA"/>
</dbReference>
<dbReference type="AlphaFoldDB" id="A0A1D8AZ54"/>
<evidence type="ECO:0000313" key="3">
    <source>
        <dbReference type="Proteomes" id="UP000095228"/>
    </source>
</evidence>
<accession>A0A1D8AZ54</accession>
<dbReference type="RefSeq" id="WP_069963256.1">
    <property type="nucleotide sequence ID" value="NZ_CP016094.1"/>
</dbReference>
<dbReference type="Pfam" id="PF03473">
    <property type="entry name" value="MOSC"/>
    <property type="match status" value="1"/>
</dbReference>
<dbReference type="GO" id="GO:0030151">
    <property type="term" value="F:molybdenum ion binding"/>
    <property type="evidence" value="ECO:0007669"/>
    <property type="project" value="InterPro"/>
</dbReference>
<evidence type="ECO:0000259" key="1">
    <source>
        <dbReference type="PROSITE" id="PS51340"/>
    </source>
</evidence>